<dbReference type="AlphaFoldDB" id="A0A9X1ISL7"/>
<evidence type="ECO:0000256" key="5">
    <source>
        <dbReference type="ARBA" id="ARBA00022989"/>
    </source>
</evidence>
<feature type="transmembrane region" description="Helical" evidence="7">
    <location>
        <begin position="35"/>
        <end position="53"/>
    </location>
</feature>
<evidence type="ECO:0000256" key="1">
    <source>
        <dbReference type="ARBA" id="ARBA00004651"/>
    </source>
</evidence>
<dbReference type="CDD" id="cd13127">
    <property type="entry name" value="MATE_tuaB_like"/>
    <property type="match status" value="1"/>
</dbReference>
<dbReference type="Proteomes" id="UP001138757">
    <property type="component" value="Unassembled WGS sequence"/>
</dbReference>
<feature type="transmembrane region" description="Helical" evidence="7">
    <location>
        <begin position="104"/>
        <end position="122"/>
    </location>
</feature>
<dbReference type="RefSeq" id="WP_214624755.1">
    <property type="nucleotide sequence ID" value="NZ_JAHGAW010000011.1"/>
</dbReference>
<reference evidence="8" key="1">
    <citation type="submission" date="2021-05" db="EMBL/GenBank/DDBJ databases">
        <title>Genome of Sphingobium sp. strain.</title>
        <authorList>
            <person name="Fan R."/>
        </authorList>
    </citation>
    <scope>NUCLEOTIDE SEQUENCE</scope>
    <source>
        <strain evidence="8">H33</strain>
    </source>
</reference>
<sequence>MNGSIVSMIAQVARMVLTILSTVVLARLLQPTDFGLLAMATTVTGFIGMFTDMGLSTPTVQRPVLSQAMVSTLFFLNVITGVALALIGMATAPIAAALFSDGRVTNAVLLLSLSIPLAAAGAQHNALLTRSMRWIPAQFSGLFGQVVALIVAIIAVTVWHIGYWALLIQPIIATAISTALLWFFSGWRPSLIFDLGGTRSEIHFGAGLTGFQLVNYFHRQLDNIVVGWWWGTAPLGLYSRGYNIFASIQAMCSWPVTGVLLPLLSRTRHDADYYNRNLLDAVAAVALLNGLLGCLLICLSDNIIYFLLGKQWAESATVFKYLAPTILISGNAVFGTVFTARGDTRGLMISAIVNTLGFATGFLIAVPHGIAAVAAAYSIISLFAWPVTVHLALSRESLSQSRYYSVTVPILAASLAIISCFTAMFETRFGPISLAQFVLRGTLIAVSYGLLALLLSQVFPELRTFRGRLLGWLQHLLDSRKLRLLSPGASRE</sequence>
<feature type="transmembrane region" description="Helical" evidence="7">
    <location>
        <begin position="161"/>
        <end position="184"/>
    </location>
</feature>
<evidence type="ECO:0000256" key="6">
    <source>
        <dbReference type="ARBA" id="ARBA00023136"/>
    </source>
</evidence>
<feature type="transmembrane region" description="Helical" evidence="7">
    <location>
        <begin position="403"/>
        <end position="425"/>
    </location>
</feature>
<feature type="transmembrane region" description="Helical" evidence="7">
    <location>
        <begin position="244"/>
        <end position="264"/>
    </location>
</feature>
<feature type="transmembrane region" description="Helical" evidence="7">
    <location>
        <begin position="285"/>
        <end position="309"/>
    </location>
</feature>
<feature type="transmembrane region" description="Helical" evidence="7">
    <location>
        <begin position="437"/>
        <end position="459"/>
    </location>
</feature>
<evidence type="ECO:0000313" key="8">
    <source>
        <dbReference type="EMBL" id="MBT2188502.1"/>
    </source>
</evidence>
<feature type="transmembrane region" description="Helical" evidence="7">
    <location>
        <begin position="134"/>
        <end position="155"/>
    </location>
</feature>
<dbReference type="Pfam" id="PF13440">
    <property type="entry name" value="Polysacc_synt_3"/>
    <property type="match status" value="1"/>
</dbReference>
<name>A0A9X1ISL7_9SPHN</name>
<evidence type="ECO:0000256" key="3">
    <source>
        <dbReference type="ARBA" id="ARBA00022475"/>
    </source>
</evidence>
<keyword evidence="4 7" id="KW-0812">Transmembrane</keyword>
<dbReference type="GO" id="GO:0005886">
    <property type="term" value="C:plasma membrane"/>
    <property type="evidence" value="ECO:0007669"/>
    <property type="project" value="UniProtKB-SubCell"/>
</dbReference>
<proteinExistence type="inferred from homology"/>
<keyword evidence="5 7" id="KW-1133">Transmembrane helix</keyword>
<dbReference type="PANTHER" id="PTHR30250">
    <property type="entry name" value="PST FAMILY PREDICTED COLANIC ACID TRANSPORTER"/>
    <property type="match status" value="1"/>
</dbReference>
<feature type="transmembrane region" description="Helical" evidence="7">
    <location>
        <begin position="370"/>
        <end position="391"/>
    </location>
</feature>
<dbReference type="InterPro" id="IPR050833">
    <property type="entry name" value="Poly_Biosynth_Transport"/>
</dbReference>
<protein>
    <submittedName>
        <fullName evidence="8">Lipopolysaccharide biosynthesis protein</fullName>
    </submittedName>
</protein>
<comment type="subcellular location">
    <subcellularLocation>
        <location evidence="1">Cell membrane</location>
        <topology evidence="1">Multi-pass membrane protein</topology>
    </subcellularLocation>
</comment>
<comment type="similarity">
    <text evidence="2">Belongs to the polysaccharide synthase family.</text>
</comment>
<evidence type="ECO:0000256" key="4">
    <source>
        <dbReference type="ARBA" id="ARBA00022692"/>
    </source>
</evidence>
<evidence type="ECO:0000256" key="7">
    <source>
        <dbReference type="SAM" id="Phobius"/>
    </source>
</evidence>
<gene>
    <name evidence="8" type="ORF">KK488_16225</name>
</gene>
<keyword evidence="9" id="KW-1185">Reference proteome</keyword>
<feature type="transmembrane region" description="Helical" evidence="7">
    <location>
        <begin position="12"/>
        <end position="29"/>
    </location>
</feature>
<dbReference type="PANTHER" id="PTHR30250:SF10">
    <property type="entry name" value="LIPOPOLYSACCHARIDE BIOSYNTHESIS PROTEIN WZXC"/>
    <property type="match status" value="1"/>
</dbReference>
<feature type="transmembrane region" description="Helical" evidence="7">
    <location>
        <begin position="74"/>
        <end position="98"/>
    </location>
</feature>
<feature type="transmembrane region" description="Helical" evidence="7">
    <location>
        <begin position="321"/>
        <end position="340"/>
    </location>
</feature>
<evidence type="ECO:0000256" key="2">
    <source>
        <dbReference type="ARBA" id="ARBA00007430"/>
    </source>
</evidence>
<accession>A0A9X1ISL7</accession>
<keyword evidence="6 7" id="KW-0472">Membrane</keyword>
<comment type="caution">
    <text evidence="8">The sequence shown here is derived from an EMBL/GenBank/DDBJ whole genome shotgun (WGS) entry which is preliminary data.</text>
</comment>
<feature type="transmembrane region" description="Helical" evidence="7">
    <location>
        <begin position="347"/>
        <end position="364"/>
    </location>
</feature>
<organism evidence="8 9">
    <name type="scientific">Sphingobium nicotianae</name>
    <dbReference type="NCBI Taxonomy" id="2782607"/>
    <lineage>
        <taxon>Bacteria</taxon>
        <taxon>Pseudomonadati</taxon>
        <taxon>Pseudomonadota</taxon>
        <taxon>Alphaproteobacteria</taxon>
        <taxon>Sphingomonadales</taxon>
        <taxon>Sphingomonadaceae</taxon>
        <taxon>Sphingobium</taxon>
    </lineage>
</organism>
<keyword evidence="3" id="KW-1003">Cell membrane</keyword>
<dbReference type="EMBL" id="JAHGAW010000011">
    <property type="protein sequence ID" value="MBT2188502.1"/>
    <property type="molecule type" value="Genomic_DNA"/>
</dbReference>
<evidence type="ECO:0000313" key="9">
    <source>
        <dbReference type="Proteomes" id="UP001138757"/>
    </source>
</evidence>